<evidence type="ECO:0000313" key="2">
    <source>
        <dbReference type="EMBL" id="PQA61082.1"/>
    </source>
</evidence>
<organism evidence="2 3">
    <name type="scientific">Siphonobacter curvatus</name>
    <dbReference type="NCBI Taxonomy" id="2094562"/>
    <lineage>
        <taxon>Bacteria</taxon>
        <taxon>Pseudomonadati</taxon>
        <taxon>Bacteroidota</taxon>
        <taxon>Cytophagia</taxon>
        <taxon>Cytophagales</taxon>
        <taxon>Cytophagaceae</taxon>
        <taxon>Siphonobacter</taxon>
    </lineage>
</organism>
<feature type="chain" id="PRO_5015473356" evidence="1">
    <location>
        <begin position="21"/>
        <end position="238"/>
    </location>
</feature>
<name>A0A2S7ITR6_9BACT</name>
<keyword evidence="3" id="KW-1185">Reference proteome</keyword>
<dbReference type="RefSeq" id="WP_104714059.1">
    <property type="nucleotide sequence ID" value="NZ_PTRA01000001.1"/>
</dbReference>
<feature type="signal peptide" evidence="1">
    <location>
        <begin position="1"/>
        <end position="20"/>
    </location>
</feature>
<comment type="caution">
    <text evidence="2">The sequence shown here is derived from an EMBL/GenBank/DDBJ whole genome shotgun (WGS) entry which is preliminary data.</text>
</comment>
<evidence type="ECO:0000313" key="3">
    <source>
        <dbReference type="Proteomes" id="UP000239590"/>
    </source>
</evidence>
<reference evidence="3" key="1">
    <citation type="submission" date="2018-02" db="EMBL/GenBank/DDBJ databases">
        <title>Genome sequencing of Solimonas sp. HR-BB.</title>
        <authorList>
            <person name="Lee Y."/>
            <person name="Jeon C.O."/>
        </authorList>
    </citation>
    <scope>NUCLEOTIDE SEQUENCE [LARGE SCALE GENOMIC DNA]</scope>
    <source>
        <strain evidence="3">HR-U</strain>
    </source>
</reference>
<dbReference type="EMBL" id="PTRA01000001">
    <property type="protein sequence ID" value="PQA61082.1"/>
    <property type="molecule type" value="Genomic_DNA"/>
</dbReference>
<evidence type="ECO:0000256" key="1">
    <source>
        <dbReference type="SAM" id="SignalP"/>
    </source>
</evidence>
<gene>
    <name evidence="2" type="ORF">C5O19_10965</name>
</gene>
<dbReference type="Proteomes" id="UP000239590">
    <property type="component" value="Unassembled WGS sequence"/>
</dbReference>
<sequence>MWNKVCLLGGLLLASFTLKAQQTIFNVPSSDITPKRKILAQQQVDFSREEFRSSTTFNYGLGKNWEVGANLYNLEYMPQEGSWLHNDTTTQMPYAPLLLLNAQKVFDLTDEIHVGLGGHTGLNLAAEHHTKWLGFAYANLGGSFQDDRYKLVVGTYTGTRRYLGDGALVGAHLGFDIGIINQKFHLLGDWASGTHEYGQLIVGAEVYLTKHLPLAIGWRRNNENGDQGVVIQLTYTPK</sequence>
<keyword evidence="1" id="KW-0732">Signal</keyword>
<protein>
    <submittedName>
        <fullName evidence="2">Uncharacterized protein</fullName>
    </submittedName>
</protein>
<dbReference type="AlphaFoldDB" id="A0A2S7ITR6"/>
<proteinExistence type="predicted"/>
<accession>A0A2S7ITR6</accession>
<dbReference type="OrthoDB" id="9255899at2"/>